<dbReference type="InterPro" id="IPR039438">
    <property type="entry name" value="At2g23090-like_Znf"/>
</dbReference>
<dbReference type="InterPro" id="IPR026939">
    <property type="entry name" value="ZNF706/At2g23090_sf"/>
</dbReference>
<feature type="domain" description="Small EDRK-rich factor-like N-terminal" evidence="2">
    <location>
        <begin position="4"/>
        <end position="35"/>
    </location>
</feature>
<feature type="region of interest" description="Disordered" evidence="1">
    <location>
        <begin position="1"/>
        <end position="27"/>
    </location>
</feature>
<feature type="compositionally biased region" description="Basic and acidic residues" evidence="1">
    <location>
        <begin position="59"/>
        <end position="68"/>
    </location>
</feature>
<proteinExistence type="predicted"/>
<dbReference type="AlphaFoldDB" id="A0A0G4HUX0"/>
<dbReference type="Pfam" id="PF12907">
    <property type="entry name" value="zf-met2"/>
    <property type="match status" value="1"/>
</dbReference>
<sequence length="77" mass="8567">MGRSNACKAQQKRDRNAAAANAGGKSQLKVNQQAMTTFCSVCRQPFMSTQNKMQLQQHVDGKHPKNSFDECFPGYQS</sequence>
<dbReference type="VEuPathDB" id="CryptoDB:Cvel_8711"/>
<name>A0A0G4HUX0_9ALVE</name>
<protein>
    <submittedName>
        <fullName evidence="4">Uncharacterized protein</fullName>
    </submittedName>
</protein>
<dbReference type="Pfam" id="PF04419">
    <property type="entry name" value="SERF-like_N"/>
    <property type="match status" value="1"/>
</dbReference>
<evidence type="ECO:0000259" key="2">
    <source>
        <dbReference type="Pfam" id="PF04419"/>
    </source>
</evidence>
<dbReference type="SUPFAM" id="SSF118359">
    <property type="entry name" value="Expressed protein At2g23090/F21P24.15"/>
    <property type="match status" value="1"/>
</dbReference>
<feature type="domain" description="At2g23090-like zinc-binding" evidence="3">
    <location>
        <begin position="39"/>
        <end position="74"/>
    </location>
</feature>
<dbReference type="EMBL" id="CDMZ01003959">
    <property type="protein sequence ID" value="CEM48198.1"/>
    <property type="molecule type" value="Genomic_DNA"/>
</dbReference>
<gene>
    <name evidence="4" type="ORF">Cvel_8711</name>
</gene>
<evidence type="ECO:0000259" key="3">
    <source>
        <dbReference type="Pfam" id="PF12907"/>
    </source>
</evidence>
<dbReference type="InterPro" id="IPR039713">
    <property type="entry name" value="At2g23090-like"/>
</dbReference>
<dbReference type="PANTHER" id="PTHR33788">
    <property type="entry name" value="OS07G0114300 PROTEIN"/>
    <property type="match status" value="1"/>
</dbReference>
<dbReference type="Gene3D" id="4.10.1050.10">
    <property type="entry name" value="At2g23090-like"/>
    <property type="match status" value="1"/>
</dbReference>
<feature type="region of interest" description="Disordered" evidence="1">
    <location>
        <begin position="55"/>
        <end position="77"/>
    </location>
</feature>
<dbReference type="PANTHER" id="PTHR33788:SF1">
    <property type="entry name" value="ZINC-BINDING PROTEIN"/>
    <property type="match status" value="1"/>
</dbReference>
<accession>A0A0G4HUX0</accession>
<reference evidence="4" key="1">
    <citation type="submission" date="2014-11" db="EMBL/GenBank/DDBJ databases">
        <authorList>
            <person name="Otto D Thomas"/>
            <person name="Naeem Raeece"/>
        </authorList>
    </citation>
    <scope>NUCLEOTIDE SEQUENCE</scope>
</reference>
<dbReference type="InterPro" id="IPR007513">
    <property type="entry name" value="SERF-like_N"/>
</dbReference>
<evidence type="ECO:0000256" key="1">
    <source>
        <dbReference type="SAM" id="MobiDB-lite"/>
    </source>
</evidence>
<evidence type="ECO:0000313" key="4">
    <source>
        <dbReference type="EMBL" id="CEM48198.1"/>
    </source>
</evidence>
<organism evidence="4">
    <name type="scientific">Chromera velia CCMP2878</name>
    <dbReference type="NCBI Taxonomy" id="1169474"/>
    <lineage>
        <taxon>Eukaryota</taxon>
        <taxon>Sar</taxon>
        <taxon>Alveolata</taxon>
        <taxon>Colpodellida</taxon>
        <taxon>Chromeraceae</taxon>
        <taxon>Chromera</taxon>
    </lineage>
</organism>